<gene>
    <name evidence="4" type="ORF">Enr13x_68870</name>
</gene>
<evidence type="ECO:0000256" key="2">
    <source>
        <dbReference type="SAM" id="MobiDB-lite"/>
    </source>
</evidence>
<evidence type="ECO:0000256" key="1">
    <source>
        <dbReference type="SAM" id="Coils"/>
    </source>
</evidence>
<feature type="compositionally biased region" description="Polar residues" evidence="2">
    <location>
        <begin position="185"/>
        <end position="203"/>
    </location>
</feature>
<feature type="transmembrane region" description="Helical" evidence="3">
    <location>
        <begin position="77"/>
        <end position="95"/>
    </location>
</feature>
<dbReference type="KEGG" id="snep:Enr13x_68870"/>
<keyword evidence="5" id="KW-1185">Reference proteome</keyword>
<dbReference type="AlphaFoldDB" id="A0A518I1M4"/>
<keyword evidence="3" id="KW-0812">Transmembrane</keyword>
<accession>A0A518I1M4</accession>
<proteinExistence type="predicted"/>
<name>A0A518I1M4_9BACT</name>
<keyword evidence="3" id="KW-0472">Membrane</keyword>
<dbReference type="Proteomes" id="UP000319004">
    <property type="component" value="Chromosome"/>
</dbReference>
<sequence length="238" mass="25819">METISVEQFLALGAISLAVIAGILLTTVVLAAGSLKLSIHWIGNASPGFLACCGWLVAMYFVNGFIAVAVQDMLGQLGALIAIPLTFFVTLYMIAHVANCGLFRAFGIWIVNFILNVIGSFVVVIFAIIPLLAMVPDPDKGSQAEIHSVDEMLAEMEQQMQELDSQIETLDQTKIPEIKEVQFESEQAVTETRNSESTVTPQSFAKPKQLAPVAPSNEQTKTPRRAADGSMVNPFFQD</sequence>
<feature type="region of interest" description="Disordered" evidence="2">
    <location>
        <begin position="185"/>
        <end position="238"/>
    </location>
</feature>
<keyword evidence="1" id="KW-0175">Coiled coil</keyword>
<feature type="transmembrane region" description="Helical" evidence="3">
    <location>
        <begin position="9"/>
        <end position="35"/>
    </location>
</feature>
<evidence type="ECO:0000256" key="3">
    <source>
        <dbReference type="SAM" id="Phobius"/>
    </source>
</evidence>
<evidence type="ECO:0000313" key="5">
    <source>
        <dbReference type="Proteomes" id="UP000319004"/>
    </source>
</evidence>
<keyword evidence="3" id="KW-1133">Transmembrane helix</keyword>
<protein>
    <submittedName>
        <fullName evidence="4">Uncharacterized protein</fullName>
    </submittedName>
</protein>
<reference evidence="4 5" key="1">
    <citation type="submission" date="2019-03" db="EMBL/GenBank/DDBJ databases">
        <title>Deep-cultivation of Planctomycetes and their phenomic and genomic characterization uncovers novel biology.</title>
        <authorList>
            <person name="Wiegand S."/>
            <person name="Jogler M."/>
            <person name="Boedeker C."/>
            <person name="Pinto D."/>
            <person name="Vollmers J."/>
            <person name="Rivas-Marin E."/>
            <person name="Kohn T."/>
            <person name="Peeters S.H."/>
            <person name="Heuer A."/>
            <person name="Rast P."/>
            <person name="Oberbeckmann S."/>
            <person name="Bunk B."/>
            <person name="Jeske O."/>
            <person name="Meyerdierks A."/>
            <person name="Storesund J.E."/>
            <person name="Kallscheuer N."/>
            <person name="Luecker S."/>
            <person name="Lage O.M."/>
            <person name="Pohl T."/>
            <person name="Merkel B.J."/>
            <person name="Hornburger P."/>
            <person name="Mueller R.-W."/>
            <person name="Bruemmer F."/>
            <person name="Labrenz M."/>
            <person name="Spormann A.M."/>
            <person name="Op den Camp H."/>
            <person name="Overmann J."/>
            <person name="Amann R."/>
            <person name="Jetten M.S.M."/>
            <person name="Mascher T."/>
            <person name="Medema M.H."/>
            <person name="Devos D.P."/>
            <person name="Kaster A.-K."/>
            <person name="Ovreas L."/>
            <person name="Rohde M."/>
            <person name="Galperin M.Y."/>
            <person name="Jogler C."/>
        </authorList>
    </citation>
    <scope>NUCLEOTIDE SEQUENCE [LARGE SCALE GENOMIC DNA]</scope>
    <source>
        <strain evidence="4 5">Enr13</strain>
    </source>
</reference>
<feature type="coiled-coil region" evidence="1">
    <location>
        <begin position="146"/>
        <end position="173"/>
    </location>
</feature>
<feature type="transmembrane region" description="Helical" evidence="3">
    <location>
        <begin position="107"/>
        <end position="133"/>
    </location>
</feature>
<evidence type="ECO:0000313" key="4">
    <source>
        <dbReference type="EMBL" id="QDV46978.1"/>
    </source>
</evidence>
<feature type="transmembrane region" description="Helical" evidence="3">
    <location>
        <begin position="47"/>
        <end position="70"/>
    </location>
</feature>
<dbReference type="EMBL" id="CP037423">
    <property type="protein sequence ID" value="QDV46978.1"/>
    <property type="molecule type" value="Genomic_DNA"/>
</dbReference>
<organism evidence="4 5">
    <name type="scientific">Stieleria neptunia</name>
    <dbReference type="NCBI Taxonomy" id="2527979"/>
    <lineage>
        <taxon>Bacteria</taxon>
        <taxon>Pseudomonadati</taxon>
        <taxon>Planctomycetota</taxon>
        <taxon>Planctomycetia</taxon>
        <taxon>Pirellulales</taxon>
        <taxon>Pirellulaceae</taxon>
        <taxon>Stieleria</taxon>
    </lineage>
</organism>